<keyword evidence="1" id="KW-1133">Transmembrane helix</keyword>
<name>A0A6P1W403_9BACT</name>
<dbReference type="KEGG" id="senf:GJR95_36270"/>
<evidence type="ECO:0000256" key="1">
    <source>
        <dbReference type="SAM" id="Phobius"/>
    </source>
</evidence>
<feature type="transmembrane region" description="Helical" evidence="1">
    <location>
        <begin position="16"/>
        <end position="39"/>
    </location>
</feature>
<proteinExistence type="predicted"/>
<sequence length="224" mass="24525">MSIQNSALRHISYRTVSWIAIASGAIGVVATGFLIAYLVLRSTNPDQGVLMGRLHDVGVSIQTLLMIPVVIALHKRSNQLDLVMSKTRLIIGIGSLTCSAFFLLLGLTQVIADVLYMFPQGIFGAWLVVFCLRNKGVLSVGLSWFGILVGFGLAFVGLFPLEYALFVDPIILKIPAADPETIEKIPIDATNRIVHQVLFIGSPMGVLTLPFWTLLLGRWLHRTI</sequence>
<reference evidence="2 3" key="1">
    <citation type="submission" date="2019-11" db="EMBL/GenBank/DDBJ databases">
        <title>Spirosoma endbachense sp. nov., isolated from a natural salt meadow.</title>
        <authorList>
            <person name="Rojas J."/>
            <person name="Ambika Manirajan B."/>
            <person name="Ratering S."/>
            <person name="Suarez C."/>
            <person name="Geissler-Plaum R."/>
            <person name="Schnell S."/>
        </authorList>
    </citation>
    <scope>NUCLEOTIDE SEQUENCE [LARGE SCALE GENOMIC DNA]</scope>
    <source>
        <strain evidence="2 3">I-24</strain>
    </source>
</reference>
<feature type="transmembrane region" description="Helical" evidence="1">
    <location>
        <begin position="59"/>
        <end position="77"/>
    </location>
</feature>
<dbReference type="EMBL" id="CP045997">
    <property type="protein sequence ID" value="QHW00144.1"/>
    <property type="molecule type" value="Genomic_DNA"/>
</dbReference>
<feature type="transmembrane region" description="Helical" evidence="1">
    <location>
        <begin position="89"/>
        <end position="108"/>
    </location>
</feature>
<organism evidence="2 3">
    <name type="scientific">Spirosoma endbachense</name>
    <dbReference type="NCBI Taxonomy" id="2666025"/>
    <lineage>
        <taxon>Bacteria</taxon>
        <taxon>Pseudomonadati</taxon>
        <taxon>Bacteroidota</taxon>
        <taxon>Cytophagia</taxon>
        <taxon>Cytophagales</taxon>
        <taxon>Cytophagaceae</taxon>
        <taxon>Spirosoma</taxon>
    </lineage>
</organism>
<keyword evidence="1" id="KW-0472">Membrane</keyword>
<accession>A0A6P1W403</accession>
<dbReference type="AlphaFoldDB" id="A0A6P1W403"/>
<dbReference type="Proteomes" id="UP000464577">
    <property type="component" value="Chromosome"/>
</dbReference>
<evidence type="ECO:0000313" key="2">
    <source>
        <dbReference type="EMBL" id="QHW00144.1"/>
    </source>
</evidence>
<feature type="transmembrane region" description="Helical" evidence="1">
    <location>
        <begin position="144"/>
        <end position="166"/>
    </location>
</feature>
<protein>
    <submittedName>
        <fullName evidence="2">Uncharacterized protein</fullName>
    </submittedName>
</protein>
<dbReference type="RefSeq" id="WP_162390534.1">
    <property type="nucleotide sequence ID" value="NZ_CP045997.1"/>
</dbReference>
<keyword evidence="1" id="KW-0812">Transmembrane</keyword>
<keyword evidence="3" id="KW-1185">Reference proteome</keyword>
<feature type="transmembrane region" description="Helical" evidence="1">
    <location>
        <begin position="193"/>
        <end position="216"/>
    </location>
</feature>
<feature type="transmembrane region" description="Helical" evidence="1">
    <location>
        <begin position="114"/>
        <end position="132"/>
    </location>
</feature>
<gene>
    <name evidence="2" type="ORF">GJR95_36270</name>
</gene>
<evidence type="ECO:0000313" key="3">
    <source>
        <dbReference type="Proteomes" id="UP000464577"/>
    </source>
</evidence>